<organism evidence="8 9">
    <name type="scientific">Ampelomyces quisqualis</name>
    <name type="common">Powdery mildew agent</name>
    <dbReference type="NCBI Taxonomy" id="50730"/>
    <lineage>
        <taxon>Eukaryota</taxon>
        <taxon>Fungi</taxon>
        <taxon>Dikarya</taxon>
        <taxon>Ascomycota</taxon>
        <taxon>Pezizomycotina</taxon>
        <taxon>Dothideomycetes</taxon>
        <taxon>Pleosporomycetidae</taxon>
        <taxon>Pleosporales</taxon>
        <taxon>Pleosporineae</taxon>
        <taxon>Phaeosphaeriaceae</taxon>
        <taxon>Ampelomyces</taxon>
    </lineage>
</organism>
<dbReference type="GO" id="GO:0005524">
    <property type="term" value="F:ATP binding"/>
    <property type="evidence" value="ECO:0007669"/>
    <property type="project" value="UniProtKB-KW"/>
</dbReference>
<feature type="compositionally biased region" description="Polar residues" evidence="7">
    <location>
        <begin position="1527"/>
        <end position="1538"/>
    </location>
</feature>
<feature type="compositionally biased region" description="Pro residues" evidence="7">
    <location>
        <begin position="1709"/>
        <end position="1718"/>
    </location>
</feature>
<keyword evidence="2" id="KW-0547">Nucleotide-binding</keyword>
<feature type="compositionally biased region" description="Basic and acidic residues" evidence="7">
    <location>
        <begin position="1028"/>
        <end position="1050"/>
    </location>
</feature>
<evidence type="ECO:0000256" key="2">
    <source>
        <dbReference type="ARBA" id="ARBA00022741"/>
    </source>
</evidence>
<feature type="region of interest" description="Disordered" evidence="7">
    <location>
        <begin position="1689"/>
        <end position="1780"/>
    </location>
</feature>
<evidence type="ECO:0000256" key="6">
    <source>
        <dbReference type="SAM" id="Coils"/>
    </source>
</evidence>
<dbReference type="PANTHER" id="PTHR37739:SF16">
    <property type="entry name" value="KINESIN-LIKE PROTEIN"/>
    <property type="match status" value="1"/>
</dbReference>
<feature type="region of interest" description="Disordered" evidence="7">
    <location>
        <begin position="908"/>
        <end position="929"/>
    </location>
</feature>
<feature type="compositionally biased region" description="Low complexity" evidence="7">
    <location>
        <begin position="1642"/>
        <end position="1653"/>
    </location>
</feature>
<keyword evidence="3" id="KW-0067">ATP-binding</keyword>
<evidence type="ECO:0000256" key="1">
    <source>
        <dbReference type="ARBA" id="ARBA00022701"/>
    </source>
</evidence>
<feature type="region of interest" description="Disordered" evidence="7">
    <location>
        <begin position="1489"/>
        <end position="1575"/>
    </location>
</feature>
<protein>
    <submittedName>
        <fullName evidence="8">Uncharacterized protein</fullName>
    </submittedName>
</protein>
<gene>
    <name evidence="8" type="ORF">BDU57DRAFT_331537</name>
</gene>
<reference evidence="8" key="1">
    <citation type="journal article" date="2020" name="Stud. Mycol.">
        <title>101 Dothideomycetes genomes: a test case for predicting lifestyles and emergence of pathogens.</title>
        <authorList>
            <person name="Haridas S."/>
            <person name="Albert R."/>
            <person name="Binder M."/>
            <person name="Bloem J."/>
            <person name="Labutti K."/>
            <person name="Salamov A."/>
            <person name="Andreopoulos B."/>
            <person name="Baker S."/>
            <person name="Barry K."/>
            <person name="Bills G."/>
            <person name="Bluhm B."/>
            <person name="Cannon C."/>
            <person name="Castanera R."/>
            <person name="Culley D."/>
            <person name="Daum C."/>
            <person name="Ezra D."/>
            <person name="Gonzalez J."/>
            <person name="Henrissat B."/>
            <person name="Kuo A."/>
            <person name="Liang C."/>
            <person name="Lipzen A."/>
            <person name="Lutzoni F."/>
            <person name="Magnuson J."/>
            <person name="Mondo S."/>
            <person name="Nolan M."/>
            <person name="Ohm R."/>
            <person name="Pangilinan J."/>
            <person name="Park H.-J."/>
            <person name="Ramirez L."/>
            <person name="Alfaro M."/>
            <person name="Sun H."/>
            <person name="Tritt A."/>
            <person name="Yoshinaga Y."/>
            <person name="Zwiers L.-H."/>
            <person name="Turgeon B."/>
            <person name="Goodwin S."/>
            <person name="Spatafora J."/>
            <person name="Crous P."/>
            <person name="Grigoriev I."/>
        </authorList>
    </citation>
    <scope>NUCLEOTIDE SEQUENCE</scope>
    <source>
        <strain evidence="8">HMLAC05119</strain>
    </source>
</reference>
<sequence>MAHMQHVLWQTIQQHPGLVALASSSIAGPLLGIWTHNGAHVPGYGRLLTQAEAHAMPPHDGLPSRDVEHHALEIEQNHLSNVNSLLSPNILPVHIFGQSLTVSNTTSPRYTIPRNAAPPNDTPITPLVSTETAGSVSPENSAHRLNLAEALVILLGATAAIALINKGFQKVWSKRYKPIATQGPADDMDALLIAYLQSELQQASAHKAQLQENTSSLESDLKTAKGTISALKRAQTRLFNENTQLGLAKKNYKESSIINANSALETHQDLLDIEKQLKANKASICKHTQDILQKDDQILLLQTTLVVDQELSNRLKSQVKSLEDSLAAKQVELAQASRAKDARISGLEITISQHAQEKTPLDARLIALEKASADKQAGLDVARARNAELNKINQENQGLIGDLEALLYDEGDRTAAQIAQLSADKTSLTEELQKSERSDGEKVGLLASLQKSDAKKTDEIATLQNELQNLSDELQKSKLEARKNQKAYEHMKYEKDDADKQMAHEAETLEELTQNLTEAQEKYDVSAMALSEKMKEVQQLKQEHSASVGQIKNDMVETIAQLKREKGQVQYNMDSLVVKFKKLDESSEEMAEDRNRLRKEINKLTSDLQVFKDAEQVKSTEINAQIATLQQQKLDLEAMAADRDRLRQMNDQLTSDLKTLKDTEQGNSLEIASPIDTLQHRQSDLEAQLQTPRETSSADTESVSRHYFEKALKNAQEQHQKQVADLQAKEETAVRVLDAAIEKLENQVTNVQLTRKPNNNGVVGLGKTASKAERDQLQRQVTNLHAEKDDVVEATNVQLQDLRHQLEQSEKTIQAAQVQHEKQVAELQGEKDASTKANEDQLQVLRTELDESSKANASQLQDLRQQLEERDKMLKDLQEQHQKQLVTLQIENGCAVKAANHEPQTVRLQHTQDKEHTSSPQLKKQSELDIQLKQSEDKAASLQRIFEDAKSQVTKLQSSNDVLNENLLNFTRNFAQSSKTASERKQIIEELQLELQKQQGKSKSDNDAKDAVSADLKQRLQALSDEYATDRQQLESQLEEKTRENRDMQAKHELEVKSSAETNEQQQAQIQELKQNLTITKTDLESSLREVRKLRTQQDALSAEVSGLKRDHMHEKMRYSESQEHLHNWKAKHDELQDQYDELSLQHNKMPPESKVDELASGSKNEDIEMGEDSGIQPDKVTEKVDILQVKNKLKYTKSSYRDDCKLAVRAGIFHHSPYPVKELIQLHLPFEDPMYDYLKLEFPLPCYELYENTKKCENCERTYTKAAYHDHGPMCIVFYTAHAINCKHCENVFVNNDAFQAHEKICAQHAPFGASVEVYTQYYAWPLYNLLFGKNVQIPASPTITDIIQLKATIWDFSGDALMRAVLPYADLDYTLCRLPRPVKQESILPKDLKGDTWGGKRWCGLCHEWYIQTDFHEHLKACGIFFNKQGKQDLPSHVRCEHCGDIYLKNDGYFEHKKACEQSPTKKKCPFCQELQDVKDNGHAEHIKTCYPNRNGQTRGSASSTSSPAQNPDTSQLSHFGGASATLSPAQNQGVPTQHLGWDSPASSPFQNQGTPTKHLGWGSPSGSSPHQLSPLGVYSSAYANAPSSLAISASTVAPASNVRITPNAPQQPVTPSRPLFYPFPTTLHSSTQSHAPVTSSPLNPNSSSFSPLATAARGLSMFQPPASPSYSNPTASPFQHLAQLSYSDPTPSLFQPASGPSFGTPTGPPFQPPAGPSYTNPIPGAPAGSNQYQLPSLDPALFTAVANWTPPPQNPGHGSSAAAADPSWSPGTRYMGE</sequence>
<keyword evidence="1" id="KW-0493">Microtubule</keyword>
<dbReference type="EMBL" id="ML979138">
    <property type="protein sequence ID" value="KAF1914047.1"/>
    <property type="molecule type" value="Genomic_DNA"/>
</dbReference>
<keyword evidence="4 6" id="KW-0175">Coiled coil</keyword>
<dbReference type="GO" id="GO:0005874">
    <property type="term" value="C:microtubule"/>
    <property type="evidence" value="ECO:0007669"/>
    <property type="project" value="UniProtKB-KW"/>
</dbReference>
<feature type="compositionally biased region" description="Polar residues" evidence="7">
    <location>
        <begin position="1547"/>
        <end position="1558"/>
    </location>
</feature>
<keyword evidence="5" id="KW-0505">Motor protein</keyword>
<feature type="coiled-coil region" evidence="6">
    <location>
        <begin position="312"/>
        <end position="339"/>
    </location>
</feature>
<feature type="coiled-coil region" evidence="6">
    <location>
        <begin position="709"/>
        <end position="826"/>
    </location>
</feature>
<evidence type="ECO:0000313" key="8">
    <source>
        <dbReference type="EMBL" id="KAF1914047.1"/>
    </source>
</evidence>
<proteinExistence type="predicted"/>
<evidence type="ECO:0000256" key="5">
    <source>
        <dbReference type="ARBA" id="ARBA00023175"/>
    </source>
</evidence>
<dbReference type="InterPro" id="IPR044986">
    <property type="entry name" value="KIF15/KIN-12"/>
</dbReference>
<feature type="coiled-coil region" evidence="6">
    <location>
        <begin position="418"/>
        <end position="529"/>
    </location>
</feature>
<accession>A0A6A5QJ17</accession>
<feature type="region of interest" description="Disordered" evidence="7">
    <location>
        <begin position="1026"/>
        <end position="1050"/>
    </location>
</feature>
<feature type="compositionally biased region" description="Polar residues" evidence="7">
    <location>
        <begin position="1494"/>
        <end position="1520"/>
    </location>
</feature>
<feature type="compositionally biased region" description="Low complexity" evidence="7">
    <location>
        <begin position="1762"/>
        <end position="1773"/>
    </location>
</feature>
<dbReference type="Proteomes" id="UP000800096">
    <property type="component" value="Unassembled WGS sequence"/>
</dbReference>
<feature type="compositionally biased region" description="Polar residues" evidence="7">
    <location>
        <begin position="1689"/>
        <end position="1698"/>
    </location>
</feature>
<evidence type="ECO:0000256" key="7">
    <source>
        <dbReference type="SAM" id="MobiDB-lite"/>
    </source>
</evidence>
<keyword evidence="9" id="KW-1185">Reference proteome</keyword>
<evidence type="ECO:0000256" key="4">
    <source>
        <dbReference type="ARBA" id="ARBA00023054"/>
    </source>
</evidence>
<feature type="coiled-coil region" evidence="6">
    <location>
        <begin position="580"/>
        <end position="663"/>
    </location>
</feature>
<feature type="coiled-coil region" evidence="6">
    <location>
        <begin position="193"/>
        <end position="227"/>
    </location>
</feature>
<feature type="compositionally biased region" description="Low complexity" evidence="7">
    <location>
        <begin position="1699"/>
        <end position="1708"/>
    </location>
</feature>
<feature type="region of interest" description="Disordered" evidence="7">
    <location>
        <begin position="1606"/>
        <end position="1653"/>
    </location>
</feature>
<name>A0A6A5QJ17_AMPQU</name>
<feature type="region of interest" description="Disordered" evidence="7">
    <location>
        <begin position="1149"/>
        <end position="1176"/>
    </location>
</feature>
<dbReference type="PANTHER" id="PTHR37739">
    <property type="entry name" value="KINESIN-LIKE PROTEIN KIN-12D"/>
    <property type="match status" value="1"/>
</dbReference>
<feature type="compositionally biased region" description="Polar residues" evidence="7">
    <location>
        <begin position="1629"/>
        <end position="1641"/>
    </location>
</feature>
<feature type="compositionally biased region" description="Polar residues" evidence="7">
    <location>
        <begin position="1606"/>
        <end position="1617"/>
    </location>
</feature>
<feature type="coiled-coil region" evidence="6">
    <location>
        <begin position="850"/>
        <end position="884"/>
    </location>
</feature>
<evidence type="ECO:0000313" key="9">
    <source>
        <dbReference type="Proteomes" id="UP000800096"/>
    </source>
</evidence>
<evidence type="ECO:0000256" key="3">
    <source>
        <dbReference type="ARBA" id="ARBA00022840"/>
    </source>
</evidence>